<dbReference type="Proteomes" id="UP001187192">
    <property type="component" value="Unassembled WGS sequence"/>
</dbReference>
<comment type="caution">
    <text evidence="1">The sequence shown here is derived from an EMBL/GenBank/DDBJ whole genome shotgun (WGS) entry which is preliminary data.</text>
</comment>
<proteinExistence type="predicted"/>
<keyword evidence="2" id="KW-1185">Reference proteome</keyword>
<protein>
    <submittedName>
        <fullName evidence="1">Uncharacterized protein</fullName>
    </submittedName>
</protein>
<evidence type="ECO:0000313" key="1">
    <source>
        <dbReference type="EMBL" id="GMN19838.1"/>
    </source>
</evidence>
<dbReference type="EMBL" id="BTGU01003821">
    <property type="protein sequence ID" value="GMN19838.1"/>
    <property type="molecule type" value="Genomic_DNA"/>
</dbReference>
<feature type="non-terminal residue" evidence="1">
    <location>
        <position position="56"/>
    </location>
</feature>
<name>A0AA88CHE5_FICCA</name>
<accession>A0AA88CHE5</accession>
<evidence type="ECO:0000313" key="2">
    <source>
        <dbReference type="Proteomes" id="UP001187192"/>
    </source>
</evidence>
<gene>
    <name evidence="1" type="ORF">TIFTF001_045242</name>
</gene>
<reference evidence="1" key="1">
    <citation type="submission" date="2023-07" db="EMBL/GenBank/DDBJ databases">
        <title>draft genome sequence of fig (Ficus carica).</title>
        <authorList>
            <person name="Takahashi T."/>
            <person name="Nishimura K."/>
        </authorList>
    </citation>
    <scope>NUCLEOTIDE SEQUENCE</scope>
</reference>
<dbReference type="AlphaFoldDB" id="A0AA88CHE5"/>
<organism evidence="1 2">
    <name type="scientific">Ficus carica</name>
    <name type="common">Common fig</name>
    <dbReference type="NCBI Taxonomy" id="3494"/>
    <lineage>
        <taxon>Eukaryota</taxon>
        <taxon>Viridiplantae</taxon>
        <taxon>Streptophyta</taxon>
        <taxon>Embryophyta</taxon>
        <taxon>Tracheophyta</taxon>
        <taxon>Spermatophyta</taxon>
        <taxon>Magnoliopsida</taxon>
        <taxon>eudicotyledons</taxon>
        <taxon>Gunneridae</taxon>
        <taxon>Pentapetalae</taxon>
        <taxon>rosids</taxon>
        <taxon>fabids</taxon>
        <taxon>Rosales</taxon>
        <taxon>Moraceae</taxon>
        <taxon>Ficeae</taxon>
        <taxon>Ficus</taxon>
    </lineage>
</organism>
<sequence>MRKAMRKKRTKRISNSASLTNRKMELTARVTADSFLLFLLPLLLLPPLPAPPPPIS</sequence>